<dbReference type="eggNOG" id="COG5523">
    <property type="taxonomic scope" value="Bacteria"/>
</dbReference>
<evidence type="ECO:0000313" key="3">
    <source>
        <dbReference type="Proteomes" id="UP000007486"/>
    </source>
</evidence>
<feature type="transmembrane region" description="Helical" evidence="1">
    <location>
        <begin position="20"/>
        <end position="38"/>
    </location>
</feature>
<dbReference type="OrthoDB" id="9784844at2"/>
<gene>
    <name evidence="2" type="ordered locus">Bacsa_3323</name>
</gene>
<dbReference type="PANTHER" id="PTHR40076">
    <property type="entry name" value="MEMBRANE PROTEIN-RELATED"/>
    <property type="match status" value="1"/>
</dbReference>
<dbReference type="RefSeq" id="WP_013619207.1">
    <property type="nucleotide sequence ID" value="NC_015164.1"/>
</dbReference>
<dbReference type="STRING" id="667015.Bacsa_3323"/>
<sequence>MTKPYSELRAEARAALSGKWMMAALVTLIYLAVCGGLSNIPYVGFLLVLLFGMPVAYGFMVLFLDVFRGTGAVELEKLFAGFKDYTRIMGTMVLMAVYTMLWSLLLIVPGVIKSYSYALTPFILKDDPQLKYDAAIEKSMRMMEGHKMKLFVLDLTFLGWILLGIITCGLGLLWIEPYMVMAHAAFYETLKKEQVTEEPAVEV</sequence>
<keyword evidence="1" id="KW-1133">Transmembrane helix</keyword>
<reference evidence="2 3" key="1">
    <citation type="journal article" date="2011" name="Stand. Genomic Sci.">
        <title>Complete genome sequence of Bacteroides salanitronis type strain (BL78).</title>
        <authorList>
            <person name="Gronow S."/>
            <person name="Held B."/>
            <person name="Lucas S."/>
            <person name="Lapidus A."/>
            <person name="Del Rio T.G."/>
            <person name="Nolan M."/>
            <person name="Tice H."/>
            <person name="Deshpande S."/>
            <person name="Cheng J.F."/>
            <person name="Pitluck S."/>
            <person name="Liolios K."/>
            <person name="Pagani I."/>
            <person name="Ivanova N."/>
            <person name="Mavromatis K."/>
            <person name="Pati A."/>
            <person name="Tapia R."/>
            <person name="Han C."/>
            <person name="Goodwin L."/>
            <person name="Chen A."/>
            <person name="Palaniappan K."/>
            <person name="Land M."/>
            <person name="Hauser L."/>
            <person name="Chang Y.J."/>
            <person name="Jeffries C.D."/>
            <person name="Brambilla E.M."/>
            <person name="Rohde M."/>
            <person name="Goker M."/>
            <person name="Detter J.C."/>
            <person name="Woyke T."/>
            <person name="Bristow J."/>
            <person name="Markowitz V."/>
            <person name="Hugenholtz P."/>
            <person name="Kyrpides N.C."/>
            <person name="Klenk H.P."/>
            <person name="Eisen J.A."/>
        </authorList>
    </citation>
    <scope>NUCLEOTIDE SEQUENCE [LARGE SCALE GENOMIC DNA]</scope>
    <source>
        <strain evidence="2 3">DSM 18170</strain>
    </source>
</reference>
<dbReference type="Proteomes" id="UP000007486">
    <property type="component" value="Chromosome"/>
</dbReference>
<protein>
    <recommendedName>
        <fullName evidence="4">Integral membrane protein</fullName>
    </recommendedName>
</protein>
<feature type="transmembrane region" description="Helical" evidence="1">
    <location>
        <begin position="150"/>
        <end position="175"/>
    </location>
</feature>
<keyword evidence="3" id="KW-1185">Reference proteome</keyword>
<feature type="transmembrane region" description="Helical" evidence="1">
    <location>
        <begin position="44"/>
        <end position="67"/>
    </location>
</feature>
<evidence type="ECO:0008006" key="4">
    <source>
        <dbReference type="Google" id="ProtNLM"/>
    </source>
</evidence>
<keyword evidence="1" id="KW-0472">Membrane</keyword>
<dbReference type="KEGG" id="bsa:Bacsa_3323"/>
<feature type="transmembrane region" description="Helical" evidence="1">
    <location>
        <begin position="88"/>
        <end position="112"/>
    </location>
</feature>
<name>F0R595_PHOSB</name>
<organism evidence="2 3">
    <name type="scientific">Phocaeicola salanitronis (strain DSM 18170 / JCM 13657 / CCUG 60908 / BL78)</name>
    <name type="common">Bacteroides salanitronis</name>
    <dbReference type="NCBI Taxonomy" id="667015"/>
    <lineage>
        <taxon>Bacteria</taxon>
        <taxon>Pseudomonadati</taxon>
        <taxon>Bacteroidota</taxon>
        <taxon>Bacteroidia</taxon>
        <taxon>Bacteroidales</taxon>
        <taxon>Bacteroidaceae</taxon>
        <taxon>Phocaeicola</taxon>
    </lineage>
</organism>
<evidence type="ECO:0000313" key="2">
    <source>
        <dbReference type="EMBL" id="ADY37849.1"/>
    </source>
</evidence>
<keyword evidence="1" id="KW-0812">Transmembrane</keyword>
<dbReference type="InterPro" id="IPR010380">
    <property type="entry name" value="DUF975"/>
</dbReference>
<dbReference type="Pfam" id="PF06161">
    <property type="entry name" value="DUF975"/>
    <property type="match status" value="1"/>
</dbReference>
<dbReference type="PANTHER" id="PTHR40076:SF1">
    <property type="entry name" value="MEMBRANE PROTEIN"/>
    <property type="match status" value="1"/>
</dbReference>
<dbReference type="AlphaFoldDB" id="F0R595"/>
<accession>F0R595</accession>
<proteinExistence type="predicted"/>
<dbReference type="EMBL" id="CP002530">
    <property type="protein sequence ID" value="ADY37849.1"/>
    <property type="molecule type" value="Genomic_DNA"/>
</dbReference>
<evidence type="ECO:0000256" key="1">
    <source>
        <dbReference type="SAM" id="Phobius"/>
    </source>
</evidence>
<dbReference type="HOGENOM" id="CLU_045673_3_1_10"/>